<keyword evidence="1" id="KW-1133">Transmembrane helix</keyword>
<gene>
    <name evidence="2" type="ORF">GIX80_09750</name>
</gene>
<proteinExistence type="predicted"/>
<dbReference type="Proteomes" id="UP000441557">
    <property type="component" value="Unassembled WGS sequence"/>
</dbReference>
<keyword evidence="1" id="KW-0472">Membrane</keyword>
<feature type="transmembrane region" description="Helical" evidence="1">
    <location>
        <begin position="192"/>
        <end position="212"/>
    </location>
</feature>
<keyword evidence="1" id="KW-0812">Transmembrane</keyword>
<accession>A0AB36AFN1</accession>
<organism evidence="2 3">
    <name type="scientific">Limosilactobacillus reuteri</name>
    <name type="common">Lactobacillus reuteri</name>
    <dbReference type="NCBI Taxonomy" id="1598"/>
    <lineage>
        <taxon>Bacteria</taxon>
        <taxon>Bacillati</taxon>
        <taxon>Bacillota</taxon>
        <taxon>Bacilli</taxon>
        <taxon>Lactobacillales</taxon>
        <taxon>Lactobacillaceae</taxon>
        <taxon>Limosilactobacillus</taxon>
    </lineage>
</organism>
<sequence length="344" mass="40582">MVIVLKESGVEDKADDLTDSLKDKLGISSFIKKVSFIGACGFLNFFVFILRRMRKGSVQVKNVYIDAFTHIIKLINNNVLVFIGYIGIVALIFFLLYWLAFLVANHFSSKVFWTPYPFKENNRFKNIWNKLLRSTIFYRKLNANGMTYFTSLKYIDWYEKLLPAGKKIILFILKLETLYFTFEYLSGMTNRILKIIIFLTWIVMLFDCYKLMFMTSGIPNKLTLYDIVNRFITINEYNGKYYDQINKKQENGKYLIVKYNDLSSKLYYLVFISAMGTPSFKDKLQYLREYGIEKYKSKYKDETIIALYAGQPIICYSESYTDLLTYIKESKVLQGEQKQYPLKV</sequence>
<evidence type="ECO:0000313" key="2">
    <source>
        <dbReference type="EMBL" id="MRG84651.1"/>
    </source>
</evidence>
<name>A0AB36AFN1_LIMRT</name>
<feature type="transmembrane region" description="Helical" evidence="1">
    <location>
        <begin position="79"/>
        <end position="100"/>
    </location>
</feature>
<evidence type="ECO:0000313" key="3">
    <source>
        <dbReference type="Proteomes" id="UP000441557"/>
    </source>
</evidence>
<dbReference type="EMBL" id="WJMZ01000018">
    <property type="protein sequence ID" value="MRG84651.1"/>
    <property type="molecule type" value="Genomic_DNA"/>
</dbReference>
<feature type="transmembrane region" description="Helical" evidence="1">
    <location>
        <begin position="30"/>
        <end position="50"/>
    </location>
</feature>
<protein>
    <submittedName>
        <fullName evidence="2">Uncharacterized protein</fullName>
    </submittedName>
</protein>
<evidence type="ECO:0000256" key="1">
    <source>
        <dbReference type="SAM" id="Phobius"/>
    </source>
</evidence>
<dbReference type="AlphaFoldDB" id="A0AB36AFN1"/>
<reference evidence="2 3" key="1">
    <citation type="submission" date="2019-11" db="EMBL/GenBank/DDBJ databases">
        <title>Draft genome sequence of 12 host-associated Lactobacillus reuteri rodent strains.</title>
        <authorList>
            <person name="Zhang S."/>
            <person name="Ozcam M."/>
            <person name="Van Pijkeren J.P."/>
        </authorList>
    </citation>
    <scope>NUCLEOTIDE SEQUENCE [LARGE SCALE GENOMIC DNA]</scope>
    <source>
        <strain evidence="2 3">L1604-1</strain>
    </source>
</reference>
<comment type="caution">
    <text evidence="2">The sequence shown here is derived from an EMBL/GenBank/DDBJ whole genome shotgun (WGS) entry which is preliminary data.</text>
</comment>